<keyword evidence="3" id="KW-1185">Reference proteome</keyword>
<proteinExistence type="predicted"/>
<dbReference type="InterPro" id="IPR013078">
    <property type="entry name" value="His_Pase_superF_clade-1"/>
</dbReference>
<dbReference type="SUPFAM" id="SSF53254">
    <property type="entry name" value="Phosphoglycerate mutase-like"/>
    <property type="match status" value="1"/>
</dbReference>
<dbReference type="Gene3D" id="3.40.50.1240">
    <property type="entry name" value="Phosphoglycerate mutase-like"/>
    <property type="match status" value="1"/>
</dbReference>
<evidence type="ECO:0000313" key="2">
    <source>
        <dbReference type="EMBL" id="BCS84616.1"/>
    </source>
</evidence>
<gene>
    <name evidence="2" type="primary">phoE</name>
    <name evidence="2" type="ORF">prwr041_05090</name>
</gene>
<dbReference type="CDD" id="cd07067">
    <property type="entry name" value="HP_PGM_like"/>
    <property type="match status" value="1"/>
</dbReference>
<dbReference type="Proteomes" id="UP001319045">
    <property type="component" value="Chromosome"/>
</dbReference>
<evidence type="ECO:0000313" key="3">
    <source>
        <dbReference type="Proteomes" id="UP001319045"/>
    </source>
</evidence>
<sequence length="168" mass="19134">MTTLYLVRHGETVDNAAQILQGQCQGQLNEKGIEQAKEVCEKMKNCDIDAFISSDLKRSYDTCKIIAAPHNKEVESTSLIRERDWGDFTGKFIPDMQDAEWPDNVETLEKMKSRARNFLTYLKVTYPDKKVLAVGHGIINKAIQSVYFNKPMSEITKMGNAEVRILML</sequence>
<dbReference type="PANTHER" id="PTHR46517">
    <property type="entry name" value="FRUCTOSE-2,6-BISPHOSPHATASE TIGAR"/>
    <property type="match status" value="1"/>
</dbReference>
<dbReference type="InterPro" id="IPR029033">
    <property type="entry name" value="His_PPase_superfam"/>
</dbReference>
<organism evidence="2 3">
    <name type="scientific">Prevotella herbatica</name>
    <dbReference type="NCBI Taxonomy" id="2801997"/>
    <lineage>
        <taxon>Bacteria</taxon>
        <taxon>Pseudomonadati</taxon>
        <taxon>Bacteroidota</taxon>
        <taxon>Bacteroidia</taxon>
        <taxon>Bacteroidales</taxon>
        <taxon>Prevotellaceae</taxon>
        <taxon>Prevotella</taxon>
    </lineage>
</organism>
<accession>A0ABN6EFH2</accession>
<dbReference type="EMBL" id="AP024484">
    <property type="protein sequence ID" value="BCS84616.1"/>
    <property type="molecule type" value="Genomic_DNA"/>
</dbReference>
<dbReference type="PANTHER" id="PTHR46517:SF1">
    <property type="entry name" value="FRUCTOSE-2,6-BISPHOSPHATASE TIGAR"/>
    <property type="match status" value="1"/>
</dbReference>
<dbReference type="InterPro" id="IPR051695">
    <property type="entry name" value="Phosphoglycerate_Mutase"/>
</dbReference>
<keyword evidence="1" id="KW-0378">Hydrolase</keyword>
<dbReference type="SMART" id="SM00855">
    <property type="entry name" value="PGAM"/>
    <property type="match status" value="1"/>
</dbReference>
<protein>
    <submittedName>
        <fullName evidence="2">Phosphatase PhoE</fullName>
    </submittedName>
</protein>
<dbReference type="Pfam" id="PF00300">
    <property type="entry name" value="His_Phos_1"/>
    <property type="match status" value="1"/>
</dbReference>
<reference evidence="2 3" key="1">
    <citation type="journal article" date="2022" name="Int. J. Syst. Evol. Microbiol.">
        <title>Prevotella herbatica sp. nov., a plant polysaccharide-decomposing anaerobic bacterium isolated from a methanogenic reactor.</title>
        <authorList>
            <person name="Uek A."/>
            <person name="Tonouchi A."/>
            <person name="Kaku N."/>
            <person name="Ueki K."/>
        </authorList>
    </citation>
    <scope>NUCLEOTIDE SEQUENCE [LARGE SCALE GENOMIC DNA]</scope>
    <source>
        <strain evidence="2 3">WR041</strain>
    </source>
</reference>
<dbReference type="PROSITE" id="PS00175">
    <property type="entry name" value="PG_MUTASE"/>
    <property type="match status" value="1"/>
</dbReference>
<dbReference type="RefSeq" id="WP_207154778.1">
    <property type="nucleotide sequence ID" value="NZ_AP024484.1"/>
</dbReference>
<dbReference type="InterPro" id="IPR001345">
    <property type="entry name" value="PG/BPGM_mutase_AS"/>
</dbReference>
<name>A0ABN6EFH2_9BACT</name>
<evidence type="ECO:0000256" key="1">
    <source>
        <dbReference type="ARBA" id="ARBA00022801"/>
    </source>
</evidence>